<comment type="caution">
    <text evidence="2">The sequence shown here is derived from an EMBL/GenBank/DDBJ whole genome shotgun (WGS) entry which is preliminary data.</text>
</comment>
<evidence type="ECO:0000313" key="3">
    <source>
        <dbReference type="Proteomes" id="UP001589855"/>
    </source>
</evidence>
<feature type="transmembrane region" description="Helical" evidence="1">
    <location>
        <begin position="376"/>
        <end position="394"/>
    </location>
</feature>
<keyword evidence="1" id="KW-1133">Transmembrane helix</keyword>
<keyword evidence="1" id="KW-0812">Transmembrane</keyword>
<gene>
    <name evidence="2" type="ORF">ACFFGS_13080</name>
</gene>
<feature type="transmembrane region" description="Helical" evidence="1">
    <location>
        <begin position="345"/>
        <end position="370"/>
    </location>
</feature>
<dbReference type="EMBL" id="JBHLUK010000077">
    <property type="protein sequence ID" value="MFC0425062.1"/>
    <property type="molecule type" value="Genomic_DNA"/>
</dbReference>
<evidence type="ECO:0000313" key="2">
    <source>
        <dbReference type="EMBL" id="MFC0425062.1"/>
    </source>
</evidence>
<dbReference type="Pfam" id="PF09586">
    <property type="entry name" value="YfhO"/>
    <property type="match status" value="2"/>
</dbReference>
<keyword evidence="3" id="KW-1185">Reference proteome</keyword>
<feature type="transmembrane region" description="Helical" evidence="1">
    <location>
        <begin position="37"/>
        <end position="58"/>
    </location>
</feature>
<dbReference type="PANTHER" id="PTHR38454:SF1">
    <property type="entry name" value="INTEGRAL MEMBRANE PROTEIN"/>
    <property type="match status" value="1"/>
</dbReference>
<feature type="transmembrane region" description="Helical" evidence="1">
    <location>
        <begin position="172"/>
        <end position="198"/>
    </location>
</feature>
<feature type="transmembrane region" description="Helical" evidence="1">
    <location>
        <begin position="318"/>
        <end position="338"/>
    </location>
</feature>
<organism evidence="2 3">
    <name type="scientific">Lactiplantibacillus plajomi</name>
    <dbReference type="NCBI Taxonomy" id="1457217"/>
    <lineage>
        <taxon>Bacteria</taxon>
        <taxon>Bacillati</taxon>
        <taxon>Bacillota</taxon>
        <taxon>Bacilli</taxon>
        <taxon>Lactobacillales</taxon>
        <taxon>Lactobacillaceae</taxon>
        <taxon>Lactiplantibacillus</taxon>
    </lineage>
</organism>
<feature type="transmembrane region" description="Helical" evidence="1">
    <location>
        <begin position="461"/>
        <end position="479"/>
    </location>
</feature>
<feature type="transmembrane region" description="Helical" evidence="1">
    <location>
        <begin position="210"/>
        <end position="235"/>
    </location>
</feature>
<feature type="transmembrane region" description="Helical" evidence="1">
    <location>
        <begin position="406"/>
        <end position="427"/>
    </location>
</feature>
<name>A0ABV6K780_9LACO</name>
<feature type="transmembrane region" description="Helical" evidence="1">
    <location>
        <begin position="256"/>
        <end position="283"/>
    </location>
</feature>
<evidence type="ECO:0000256" key="1">
    <source>
        <dbReference type="SAM" id="Phobius"/>
    </source>
</evidence>
<reference evidence="2 3" key="1">
    <citation type="submission" date="2024-09" db="EMBL/GenBank/DDBJ databases">
        <authorList>
            <person name="Sun Q."/>
            <person name="Mori K."/>
        </authorList>
    </citation>
    <scope>NUCLEOTIDE SEQUENCE [LARGE SCALE GENOMIC DNA]</scope>
    <source>
        <strain evidence="2 3">TBRC 4575</strain>
    </source>
</reference>
<accession>A0ABV6K780</accession>
<feature type="transmembrane region" description="Helical" evidence="1">
    <location>
        <begin position="130"/>
        <end position="151"/>
    </location>
</feature>
<dbReference type="PANTHER" id="PTHR38454">
    <property type="entry name" value="INTEGRAL MEMBRANE PROTEIN-RELATED"/>
    <property type="match status" value="1"/>
</dbReference>
<keyword evidence="1" id="KW-0472">Membrane</keyword>
<feature type="transmembrane region" description="Helical" evidence="1">
    <location>
        <begin position="1017"/>
        <end position="1040"/>
    </location>
</feature>
<protein>
    <submittedName>
        <fullName evidence="2">YfhO family protein</fullName>
    </submittedName>
</protein>
<sequence length="1045" mass="117038">MKVTRVKKSLPVWGRFDREIRTKGTETLNKVRKFPLVGWYTLFFMVIVAISYSGLFLAGRTLIWEVDGIAQHFPILVTFQKILRGGVAGLASWSWNLGLGADQLTTFAYYVVGDPFNYLVALVPRAHLEAAYQALILLRLYCVGLAFLGFAHQFKFSRFSQFIGTLTYTFTAYTFYVGMHHPFFLLPMIWFPLLAWAIERVLRGRHWLPLSLITAVVIISNFYFAYLLALGSLIYALVSFWTRRRAGQAMRSFPQLLWRLAVAVTLGVGMAGIIMVPTLLAMLTATRTDFDFANGLWTYPINYYVNLPNRLLTNGGSVQYWVTLGMSAISFVSLTYTLRHFKRYWVLNWVLVAMAVGLLLPGFAAVFNVFSTPSNRWLLMANLVVAYATMVFIDQCDHLTVADLKWIALVGCGWLALIWAVNGFYLNIRKHDIATYLILLMLIGLLLAKDHLGLTTRQWRYLLLGLVTLNLANSGLGWLSPNTNSNPGEQLRRGTAIKWIKGYLDGAEKGTQSTSQFYRTALVPNYYTLRSAESNVPMVLKTHLVGSYFSVQNGYVGELSRQLGNATYAMNAPLGDLNGRTTFNNLLGVKYLFAREDQLRHQALPAGYHVVKAKDGQPKVYADRFVYGLSNHTGTVLLKSDYALPLVYTQPNRLTPTAFNRLSAVDKEQALLQGTLIKTHAGQTVTPKKTGQSVAYSAAADTTKVLDSTDKVMIYRNQHATGASNNETTKLADDTVTLTSEQRQQLAPATGLTNPSQHLLKLIAANQQRLQTNAQTNANGLKAMISDVQGHQVPYELTIKHPKRYRNTELYLVLDGIRYRRSSIQNELRTSLNTTTFSGRPYTKMDQLNGVRDGLKGNLSASGYQLTAQTVDNLATFNQLGTTNMSDYEYRDSAVINLGYSHSARKTITLTFDRIRSLHFKSAKLVAVPFGKTYRQRVRQVQRQGLRGLKVTANRVSGTTQTTKASILTTSIPYSTGWQLRVDGQRVKTQPVNLAFVGAKLPAGHHRITLTYRTPGLLVGSWLSLGSALSVLAVAAWRLFRYYQH</sequence>
<feature type="transmembrane region" description="Helical" evidence="1">
    <location>
        <begin position="433"/>
        <end position="449"/>
    </location>
</feature>
<dbReference type="Proteomes" id="UP001589855">
    <property type="component" value="Unassembled WGS sequence"/>
</dbReference>
<proteinExistence type="predicted"/>
<dbReference type="InterPro" id="IPR018580">
    <property type="entry name" value="Uncharacterised_YfhO"/>
</dbReference>